<feature type="transmembrane region" description="Helical" evidence="5">
    <location>
        <begin position="289"/>
        <end position="308"/>
    </location>
</feature>
<evidence type="ECO:0000259" key="6">
    <source>
        <dbReference type="PROSITE" id="PS50262"/>
    </source>
</evidence>
<name>A0A0N4ZC63_PARTI</name>
<dbReference type="STRING" id="131310.A0A0N4ZC63"/>
<dbReference type="GO" id="GO:0016020">
    <property type="term" value="C:membrane"/>
    <property type="evidence" value="ECO:0007669"/>
    <property type="project" value="UniProtKB-SubCell"/>
</dbReference>
<keyword evidence="4 5" id="KW-0472">Membrane</keyword>
<protein>
    <submittedName>
        <fullName evidence="8">G_PROTEIN_RECEP_F1_2 domain-containing protein</fullName>
    </submittedName>
</protein>
<dbReference type="SUPFAM" id="SSF81321">
    <property type="entry name" value="Family A G protein-coupled receptor-like"/>
    <property type="match status" value="1"/>
</dbReference>
<sequence length="394" mass="45447">MTFLNMVCGILSKEDKDTLLQKRFLLVSAFGGSIALFGIIANAFLAVIFLSKKNFRHSPYFFLGFVALFDTLLDTVYVMLMCIPVMAEFFDIKKLYLIWISYARTTFLFGQVFKISSVLCLIIASLERYTLTRHWTFTGFEYKTRWILLVCAISSAFFLKMLTSHDIVIVSQPECDFFNRINVGQLSKNNFLSGFLTLATTFIPFCTLIFLNGGTVIMLKKQNIQQLRSLITRLTLGQDVMEMRRRNLKAATHTLLFIITAYLISNLLNLLISIIEFFYPDLLQIYYPYFYRLVVDLASVMTIIGNAIRFPAHLFSNMEIREQLCLKKVASSNIREHEMTIDHNRRNSHIDSPWFSLLYTGNEDTPSHQTNLSVPKLHNYEHIDAHIISKATVC</sequence>
<evidence type="ECO:0000313" key="8">
    <source>
        <dbReference type="WBParaSite" id="PTRK_0000511800.1"/>
    </source>
</evidence>
<dbReference type="PANTHER" id="PTHR46709:SF12">
    <property type="entry name" value="G-PROTEIN COUPLED RECEPTORS FAMILY 1 PROFILE DOMAIN-CONTAINING PROTEIN"/>
    <property type="match status" value="1"/>
</dbReference>
<dbReference type="PANTHER" id="PTHR46709">
    <property type="entry name" value="PROTEIN CBG23488-RELATED"/>
    <property type="match status" value="1"/>
</dbReference>
<keyword evidence="7" id="KW-1185">Reference proteome</keyword>
<dbReference type="Gene3D" id="1.20.1070.10">
    <property type="entry name" value="Rhodopsin 7-helix transmembrane proteins"/>
    <property type="match status" value="1"/>
</dbReference>
<accession>A0A0N4ZC63</accession>
<feature type="transmembrane region" description="Helical" evidence="5">
    <location>
        <begin position="254"/>
        <end position="277"/>
    </location>
</feature>
<feature type="transmembrane region" description="Helical" evidence="5">
    <location>
        <begin position="107"/>
        <end position="126"/>
    </location>
</feature>
<dbReference type="AlphaFoldDB" id="A0A0N4ZC63"/>
<comment type="subcellular location">
    <subcellularLocation>
        <location evidence="1">Membrane</location>
    </subcellularLocation>
</comment>
<keyword evidence="3 5" id="KW-1133">Transmembrane helix</keyword>
<feature type="domain" description="G-protein coupled receptors family 1 profile" evidence="6">
    <location>
        <begin position="41"/>
        <end position="310"/>
    </location>
</feature>
<proteinExistence type="predicted"/>
<feature type="transmembrane region" description="Helical" evidence="5">
    <location>
        <begin position="62"/>
        <end position="87"/>
    </location>
</feature>
<dbReference type="PROSITE" id="PS50262">
    <property type="entry name" value="G_PROTEIN_RECEP_F1_2"/>
    <property type="match status" value="1"/>
</dbReference>
<evidence type="ECO:0000313" key="7">
    <source>
        <dbReference type="Proteomes" id="UP000038045"/>
    </source>
</evidence>
<dbReference type="InterPro" id="IPR017452">
    <property type="entry name" value="GPCR_Rhodpsn_7TM"/>
</dbReference>
<feature type="transmembrane region" description="Helical" evidence="5">
    <location>
        <begin position="146"/>
        <end position="171"/>
    </location>
</feature>
<dbReference type="WBParaSite" id="PTRK_0000511800.1">
    <property type="protein sequence ID" value="PTRK_0000511800.1"/>
    <property type="gene ID" value="PTRK_0000511800"/>
</dbReference>
<feature type="transmembrane region" description="Helical" evidence="5">
    <location>
        <begin position="191"/>
        <end position="219"/>
    </location>
</feature>
<keyword evidence="2 5" id="KW-0812">Transmembrane</keyword>
<evidence type="ECO:0000256" key="1">
    <source>
        <dbReference type="ARBA" id="ARBA00004370"/>
    </source>
</evidence>
<evidence type="ECO:0000256" key="4">
    <source>
        <dbReference type="ARBA" id="ARBA00023136"/>
    </source>
</evidence>
<evidence type="ECO:0000256" key="3">
    <source>
        <dbReference type="ARBA" id="ARBA00022989"/>
    </source>
</evidence>
<evidence type="ECO:0000256" key="5">
    <source>
        <dbReference type="SAM" id="Phobius"/>
    </source>
</evidence>
<feature type="transmembrane region" description="Helical" evidence="5">
    <location>
        <begin position="24"/>
        <end position="50"/>
    </location>
</feature>
<evidence type="ECO:0000256" key="2">
    <source>
        <dbReference type="ARBA" id="ARBA00022692"/>
    </source>
</evidence>
<organism evidence="7 8">
    <name type="scientific">Parastrongyloides trichosuri</name>
    <name type="common">Possum-specific nematode worm</name>
    <dbReference type="NCBI Taxonomy" id="131310"/>
    <lineage>
        <taxon>Eukaryota</taxon>
        <taxon>Metazoa</taxon>
        <taxon>Ecdysozoa</taxon>
        <taxon>Nematoda</taxon>
        <taxon>Chromadorea</taxon>
        <taxon>Rhabditida</taxon>
        <taxon>Tylenchina</taxon>
        <taxon>Panagrolaimomorpha</taxon>
        <taxon>Strongyloidoidea</taxon>
        <taxon>Strongyloididae</taxon>
        <taxon>Parastrongyloides</taxon>
    </lineage>
</organism>
<reference evidence="8" key="1">
    <citation type="submission" date="2017-02" db="UniProtKB">
        <authorList>
            <consortium name="WormBaseParasite"/>
        </authorList>
    </citation>
    <scope>IDENTIFICATION</scope>
</reference>
<dbReference type="Proteomes" id="UP000038045">
    <property type="component" value="Unplaced"/>
</dbReference>